<dbReference type="Proteomes" id="UP000001555">
    <property type="component" value="Unassembled WGS sequence"/>
</dbReference>
<evidence type="ECO:0000256" key="4">
    <source>
        <dbReference type="ARBA" id="ARBA00022695"/>
    </source>
</evidence>
<dbReference type="Gene3D" id="1.10.287.690">
    <property type="entry name" value="Helix hairpin bin"/>
    <property type="match status" value="1"/>
</dbReference>
<keyword evidence="13" id="KW-0863">Zinc-finger</keyword>
<keyword evidence="8 13" id="KW-0239">DNA-directed DNA polymerase</keyword>
<dbReference type="EMBL" id="ABJB010080537">
    <property type="status" value="NOT_ANNOTATED_CDS"/>
    <property type="molecule type" value="Genomic_DNA"/>
</dbReference>
<feature type="non-terminal residue" evidence="16">
    <location>
        <position position="1"/>
    </location>
</feature>
<reference evidence="17" key="2">
    <citation type="submission" date="2020-05" db="UniProtKB">
        <authorList>
            <consortium name="EnsemblMetazoa"/>
        </authorList>
    </citation>
    <scope>IDENTIFICATION</scope>
    <source>
        <strain evidence="17">wikel</strain>
    </source>
</reference>
<keyword evidence="5 13" id="KW-0479">Metal-binding</keyword>
<feature type="domain" description="DNA-directed DNA polymerase family B multifunctional" evidence="14">
    <location>
        <begin position="159"/>
        <end position="604"/>
    </location>
</feature>
<dbReference type="InterPro" id="IPR042087">
    <property type="entry name" value="DNA_pol_B_thumb"/>
</dbReference>
<comment type="subcellular location">
    <subcellularLocation>
        <location evidence="13">Nucleus</location>
    </subcellularLocation>
</comment>
<evidence type="ECO:0000313" key="16">
    <source>
        <dbReference type="EMBL" id="EEC17726.1"/>
    </source>
</evidence>
<keyword evidence="6" id="KW-0227">DNA damage</keyword>
<evidence type="ECO:0000256" key="6">
    <source>
        <dbReference type="ARBA" id="ARBA00022763"/>
    </source>
</evidence>
<dbReference type="Gene3D" id="3.30.420.10">
    <property type="entry name" value="Ribonuclease H-like superfamily/Ribonuclease H"/>
    <property type="match status" value="1"/>
</dbReference>
<keyword evidence="3 13" id="KW-0808">Transferase</keyword>
<dbReference type="InterPro" id="IPR023211">
    <property type="entry name" value="DNA_pol_palm_dom_sf"/>
</dbReference>
<dbReference type="EMBL" id="ABJB010375232">
    <property type="status" value="NOT_ANNOTATED_CDS"/>
    <property type="molecule type" value="Genomic_DNA"/>
</dbReference>
<name>B7QFV4_IXOSC</name>
<dbReference type="FunFam" id="1.10.132.60:FF:000005">
    <property type="entry name" value="Putative DNA polymerase zeta catalytic subunit"/>
    <property type="match status" value="1"/>
</dbReference>
<evidence type="ECO:0000256" key="10">
    <source>
        <dbReference type="ARBA" id="ARBA00023014"/>
    </source>
</evidence>
<evidence type="ECO:0000259" key="15">
    <source>
        <dbReference type="Pfam" id="PF14260"/>
    </source>
</evidence>
<keyword evidence="11" id="KW-0234">DNA repair</keyword>
<dbReference type="GO" id="GO:0016035">
    <property type="term" value="C:zeta DNA polymerase complex"/>
    <property type="evidence" value="ECO:0007669"/>
    <property type="project" value="InterPro"/>
</dbReference>
<dbReference type="AlphaFoldDB" id="B7QFV4"/>
<organism>
    <name type="scientific">Ixodes scapularis</name>
    <name type="common">Black-legged tick</name>
    <name type="synonym">Deer tick</name>
    <dbReference type="NCBI Taxonomy" id="6945"/>
    <lineage>
        <taxon>Eukaryota</taxon>
        <taxon>Metazoa</taxon>
        <taxon>Ecdysozoa</taxon>
        <taxon>Arthropoda</taxon>
        <taxon>Chelicerata</taxon>
        <taxon>Arachnida</taxon>
        <taxon>Acari</taxon>
        <taxon>Parasitiformes</taxon>
        <taxon>Ixodida</taxon>
        <taxon>Ixodoidea</taxon>
        <taxon>Ixodidae</taxon>
        <taxon>Ixodinae</taxon>
        <taxon>Ixodes</taxon>
    </lineage>
</organism>
<dbReference type="EMBL" id="ABJB010776526">
    <property type="status" value="NOT_ANNOTATED_CDS"/>
    <property type="molecule type" value="Genomic_DNA"/>
</dbReference>
<evidence type="ECO:0000256" key="9">
    <source>
        <dbReference type="ARBA" id="ARBA00023004"/>
    </source>
</evidence>
<dbReference type="EnsemblMetazoa" id="ISCW022920-RA">
    <property type="protein sequence ID" value="ISCW022920-PA"/>
    <property type="gene ID" value="ISCW022920"/>
</dbReference>
<dbReference type="InterPro" id="IPR036397">
    <property type="entry name" value="RNaseH_sf"/>
</dbReference>
<dbReference type="PANTHER" id="PTHR45812:SF1">
    <property type="entry name" value="DNA POLYMERASE ZETA CATALYTIC SUBUNIT"/>
    <property type="match status" value="1"/>
</dbReference>
<dbReference type="EMBL" id="ABJB010123763">
    <property type="status" value="NOT_ANNOTATED_CDS"/>
    <property type="molecule type" value="Genomic_DNA"/>
</dbReference>
<comment type="cofactor">
    <cofactor evidence="1 13">
        <name>[4Fe-4S] cluster</name>
        <dbReference type="ChEBI" id="CHEBI:49883"/>
    </cofactor>
</comment>
<keyword evidence="7 13" id="KW-0862">Zinc</keyword>
<dbReference type="InterPro" id="IPR006134">
    <property type="entry name" value="DNA-dir_DNA_pol_B_multi_dom"/>
</dbReference>
<dbReference type="SMART" id="SM00486">
    <property type="entry name" value="POLBc"/>
    <property type="match status" value="1"/>
</dbReference>
<dbReference type="GO" id="GO:0003677">
    <property type="term" value="F:DNA binding"/>
    <property type="evidence" value="ECO:0007669"/>
    <property type="project" value="UniProtKB-KW"/>
</dbReference>
<dbReference type="GO" id="GO:0019985">
    <property type="term" value="P:translesion synthesis"/>
    <property type="evidence" value="ECO:0007669"/>
    <property type="project" value="InterPro"/>
</dbReference>
<dbReference type="InterPro" id="IPR006172">
    <property type="entry name" value="DNA-dir_DNA_pol_B"/>
</dbReference>
<dbReference type="GO" id="GO:0006260">
    <property type="term" value="P:DNA replication"/>
    <property type="evidence" value="ECO:0007669"/>
    <property type="project" value="UniProtKB-KW"/>
</dbReference>
<dbReference type="PaxDb" id="6945-B7QFV4"/>
<dbReference type="CDD" id="cd05534">
    <property type="entry name" value="POLBc_zeta"/>
    <property type="match status" value="1"/>
</dbReference>
<dbReference type="PRINTS" id="PR00106">
    <property type="entry name" value="DNAPOLB"/>
</dbReference>
<dbReference type="EC" id="2.7.7.7" evidence="13"/>
<gene>
    <name evidence="16" type="ORF">IscW_ISCW022920</name>
</gene>
<dbReference type="EMBL" id="ABJB010170933">
    <property type="status" value="NOT_ANNOTATED_CDS"/>
    <property type="molecule type" value="Genomic_DNA"/>
</dbReference>
<dbReference type="HOGENOM" id="CLU_000203_4_0_1"/>
<dbReference type="VEuPathDB" id="VectorBase:ISCP_012799"/>
<evidence type="ECO:0000256" key="7">
    <source>
        <dbReference type="ARBA" id="ARBA00022833"/>
    </source>
</evidence>
<keyword evidence="13" id="KW-0235">DNA replication</keyword>
<evidence type="ECO:0000259" key="14">
    <source>
        <dbReference type="Pfam" id="PF00136"/>
    </source>
</evidence>
<evidence type="ECO:0000256" key="12">
    <source>
        <dbReference type="ARBA" id="ARBA00049244"/>
    </source>
</evidence>
<dbReference type="InterPro" id="IPR012337">
    <property type="entry name" value="RNaseH-like_sf"/>
</dbReference>
<dbReference type="STRING" id="6945.B7QFV4"/>
<dbReference type="Gene3D" id="3.90.1600.10">
    <property type="entry name" value="Palm domain of DNA polymerase"/>
    <property type="match status" value="1"/>
</dbReference>
<evidence type="ECO:0000256" key="1">
    <source>
        <dbReference type="ARBA" id="ARBA00001966"/>
    </source>
</evidence>
<dbReference type="InterPro" id="IPR043502">
    <property type="entry name" value="DNA/RNA_pol_sf"/>
</dbReference>
<dbReference type="GO" id="GO:0006281">
    <property type="term" value="P:DNA repair"/>
    <property type="evidence" value="ECO:0007669"/>
    <property type="project" value="UniProtKB-KW"/>
</dbReference>
<keyword evidence="9 13" id="KW-0408">Iron</keyword>
<dbReference type="PANTHER" id="PTHR45812">
    <property type="entry name" value="DNA POLYMERASE ZETA CATALYTIC SUBUNIT"/>
    <property type="match status" value="1"/>
</dbReference>
<protein>
    <recommendedName>
        <fullName evidence="13">DNA polymerase</fullName>
        <ecNumber evidence="13">2.7.7.7</ecNumber>
    </recommendedName>
</protein>
<evidence type="ECO:0000256" key="3">
    <source>
        <dbReference type="ARBA" id="ARBA00022679"/>
    </source>
</evidence>
<feature type="domain" description="C4-type zinc-finger of DNA polymerase delta" evidence="15">
    <location>
        <begin position="649"/>
        <end position="716"/>
    </location>
</feature>
<dbReference type="InterPro" id="IPR025687">
    <property type="entry name" value="Znf-C4pol"/>
</dbReference>
<dbReference type="GO" id="GO:0051539">
    <property type="term" value="F:4 iron, 4 sulfur cluster binding"/>
    <property type="evidence" value="ECO:0007669"/>
    <property type="project" value="UniProtKB-KW"/>
</dbReference>
<dbReference type="FunFam" id="1.10.287.690:FF:000002">
    <property type="entry name" value="DNA polymerase zeta"/>
    <property type="match status" value="1"/>
</dbReference>
<evidence type="ECO:0000256" key="5">
    <source>
        <dbReference type="ARBA" id="ARBA00022723"/>
    </source>
</evidence>
<keyword evidence="13" id="KW-0238">DNA-binding</keyword>
<dbReference type="SUPFAM" id="SSF53098">
    <property type="entry name" value="Ribonuclease H-like"/>
    <property type="match status" value="1"/>
</dbReference>
<dbReference type="VEuPathDB" id="VectorBase:ISCI022920"/>
<dbReference type="InterPro" id="IPR030559">
    <property type="entry name" value="PolZ_Rev3"/>
</dbReference>
<comment type="similarity">
    <text evidence="2 13">Belongs to the DNA polymerase type-B family.</text>
</comment>
<evidence type="ECO:0000313" key="17">
    <source>
        <dbReference type="EnsemblMetazoa" id="ISCW022920-PA"/>
    </source>
</evidence>
<evidence type="ECO:0000256" key="11">
    <source>
        <dbReference type="ARBA" id="ARBA00023204"/>
    </source>
</evidence>
<evidence type="ECO:0000256" key="8">
    <source>
        <dbReference type="ARBA" id="ARBA00022932"/>
    </source>
</evidence>
<accession>B7QFV4</accession>
<dbReference type="InParanoid" id="B7QFV4"/>
<evidence type="ECO:0000256" key="2">
    <source>
        <dbReference type="ARBA" id="ARBA00005755"/>
    </source>
</evidence>
<keyword evidence="4 13" id="KW-0548">Nucleotidyltransferase</keyword>
<dbReference type="Pfam" id="PF14260">
    <property type="entry name" value="zf-C4pol"/>
    <property type="match status" value="1"/>
</dbReference>
<dbReference type="GO" id="GO:0000166">
    <property type="term" value="F:nucleotide binding"/>
    <property type="evidence" value="ECO:0007669"/>
    <property type="project" value="InterPro"/>
</dbReference>
<dbReference type="EMBL" id="ABJB010196348">
    <property type="status" value="NOT_ANNOTATED_CDS"/>
    <property type="molecule type" value="Genomic_DNA"/>
</dbReference>
<dbReference type="GO" id="GO:0005634">
    <property type="term" value="C:nucleus"/>
    <property type="evidence" value="ECO:0007669"/>
    <property type="project" value="UniProtKB-SubCell"/>
</dbReference>
<dbReference type="Pfam" id="PF00136">
    <property type="entry name" value="DNA_pol_B"/>
    <property type="match status" value="1"/>
</dbReference>
<dbReference type="EMBL" id="ABJB011041073">
    <property type="status" value="NOT_ANNOTATED_CDS"/>
    <property type="molecule type" value="Genomic_DNA"/>
</dbReference>
<dbReference type="EMBL" id="ABJB010805982">
    <property type="status" value="NOT_ANNOTATED_CDS"/>
    <property type="molecule type" value="Genomic_DNA"/>
</dbReference>
<dbReference type="Gene3D" id="1.10.132.60">
    <property type="entry name" value="DNA polymerase family B, C-terminal domain"/>
    <property type="match status" value="1"/>
</dbReference>
<reference evidence="16 18" key="1">
    <citation type="submission" date="2008-03" db="EMBL/GenBank/DDBJ databases">
        <title>Annotation of Ixodes scapularis.</title>
        <authorList>
            <consortium name="Ixodes scapularis Genome Project Consortium"/>
            <person name="Caler E."/>
            <person name="Hannick L.I."/>
            <person name="Bidwell S."/>
            <person name="Joardar V."/>
            <person name="Thiagarajan M."/>
            <person name="Amedeo P."/>
            <person name="Galinsky K.J."/>
            <person name="Schobel S."/>
            <person name="Inman J."/>
            <person name="Hostetler J."/>
            <person name="Miller J."/>
            <person name="Hammond M."/>
            <person name="Megy K."/>
            <person name="Lawson D."/>
            <person name="Kodira C."/>
            <person name="Sutton G."/>
            <person name="Meyer J."/>
            <person name="Hill C.A."/>
            <person name="Birren B."/>
            <person name="Nene V."/>
            <person name="Collins F."/>
            <person name="Alarcon-Chaidez F."/>
            <person name="Wikel S."/>
            <person name="Strausberg R."/>
        </authorList>
    </citation>
    <scope>NUCLEOTIDE SEQUENCE [LARGE SCALE GENOMIC DNA]</scope>
    <source>
        <strain evidence="18">Wikel</strain>
        <strain evidence="16">Wikel colony</strain>
    </source>
</reference>
<dbReference type="InterPro" id="IPR017964">
    <property type="entry name" value="DNA-dir_DNA_pol_B_CS"/>
</dbReference>
<dbReference type="PROSITE" id="PS00116">
    <property type="entry name" value="DNA_POLYMERASE_B"/>
    <property type="match status" value="1"/>
</dbReference>
<dbReference type="VEuPathDB" id="VectorBase:ISCW022920"/>
<dbReference type="OrthoDB" id="2414538at2759"/>
<proteinExistence type="inferred from homology"/>
<keyword evidence="13" id="KW-0539">Nucleus</keyword>
<evidence type="ECO:0000313" key="18">
    <source>
        <dbReference type="Proteomes" id="UP000001555"/>
    </source>
</evidence>
<keyword evidence="18" id="KW-1185">Reference proteome</keyword>
<keyword evidence="13" id="KW-0004">4Fe-4S</keyword>
<dbReference type="EMBL" id="ABJB010596067">
    <property type="status" value="NOT_ANNOTATED_CDS"/>
    <property type="molecule type" value="Genomic_DNA"/>
</dbReference>
<dbReference type="SUPFAM" id="SSF56672">
    <property type="entry name" value="DNA/RNA polymerases"/>
    <property type="match status" value="1"/>
</dbReference>
<evidence type="ECO:0000256" key="13">
    <source>
        <dbReference type="RuleBase" id="RU000442"/>
    </source>
</evidence>
<dbReference type="EMBL" id="ABJB011136692">
    <property type="status" value="NOT_ANNOTATED_CDS"/>
    <property type="molecule type" value="Genomic_DNA"/>
</dbReference>
<dbReference type="GO" id="GO:0003887">
    <property type="term" value="F:DNA-directed DNA polymerase activity"/>
    <property type="evidence" value="ECO:0007669"/>
    <property type="project" value="UniProtKB-KW"/>
</dbReference>
<keyword evidence="10 13" id="KW-0411">Iron-sulfur</keyword>
<dbReference type="EMBL" id="DS928161">
    <property type="protein sequence ID" value="EEC17726.1"/>
    <property type="molecule type" value="Genomic_DNA"/>
</dbReference>
<comment type="catalytic activity">
    <reaction evidence="12 13">
        <text>DNA(n) + a 2'-deoxyribonucleoside 5'-triphosphate = DNA(n+1) + diphosphate</text>
        <dbReference type="Rhea" id="RHEA:22508"/>
        <dbReference type="Rhea" id="RHEA-COMP:17339"/>
        <dbReference type="Rhea" id="RHEA-COMP:17340"/>
        <dbReference type="ChEBI" id="CHEBI:33019"/>
        <dbReference type="ChEBI" id="CHEBI:61560"/>
        <dbReference type="ChEBI" id="CHEBI:173112"/>
        <dbReference type="EC" id="2.7.7.7"/>
    </reaction>
</comment>
<dbReference type="CDD" id="cd05778">
    <property type="entry name" value="DNA_polB_zeta_exo"/>
    <property type="match status" value="1"/>
</dbReference>
<sequence>RTANRWDPDILVGYEIQKSSWGYLLERGSQLRLDLASMLSRVPQSPEEHPREAGDPEGDAVLDRDVVVPGRIVLNLWRIMRKEVTLNIYTFENVYYHVVHRRVPLYSFKVLTEWFAHDTDLWRTVEHYVIRARGNLELLDRLDVVGKTSEMARIFGIQFFEVLSRGSQFRVESMMLRLARQRGLVALSPSVQQRARMRAMEFIPLVMEPQSHLYTSPVAVLDFQSLYPSVMIAHNYCFSTCLGRLDHFGSGEPFVFGCSSLSVPVTLLNILREYISVSPAGVAFVQSSVRRGVLPQMLEEILNTRLMVKQSMKECKDDKVLRKVLDARQLGLKLISNVTYGYTAASFSGRMPCVELADSIVSKGRETLERAIKTVEATSRWGGQVIYGDTDSMFVLLQGKTKEQAFQIGQEIAEVVTAQNPKPIKLKFEKVYLPCVLQTKKRYVGFSYESPDQTEPTYDAKGIETVRRDTCPAVSKLLEKSLRLLFAAGEVAPVKNYLKLQFSKMLSEQVNLQDFIFAKEFRGLSGYKPGACVPALEIARRMVRKDPRLEPRVGERVPYVVVYGSPGLRLIQLVRHPLEVLSDPSLRLNVHYYVTRAVGPALNRVLGLVGQDALQWYGELPRPASGTAGVVRGRGGPNTIGRYLVCQLCPACGAQSPREGLCPSCKADPGFAALALGDRVHRVQAALHDIQQICQSCMGFRGSECISTDCPILYKKARVTYEAKQARAWHNTNSTAQARGFASHH</sequence>
<dbReference type="GO" id="GO:0008270">
    <property type="term" value="F:zinc ion binding"/>
    <property type="evidence" value="ECO:0007669"/>
    <property type="project" value="UniProtKB-KW"/>
</dbReference>